<proteinExistence type="predicted"/>
<dbReference type="AlphaFoldDB" id="A0A5J4WL21"/>
<dbReference type="Proteomes" id="UP000324800">
    <property type="component" value="Unassembled WGS sequence"/>
</dbReference>
<protein>
    <submittedName>
        <fullName evidence="1">Uncharacterized protein</fullName>
    </submittedName>
</protein>
<organism evidence="1 2">
    <name type="scientific">Streblomastix strix</name>
    <dbReference type="NCBI Taxonomy" id="222440"/>
    <lineage>
        <taxon>Eukaryota</taxon>
        <taxon>Metamonada</taxon>
        <taxon>Preaxostyla</taxon>
        <taxon>Oxymonadida</taxon>
        <taxon>Streblomastigidae</taxon>
        <taxon>Streblomastix</taxon>
    </lineage>
</organism>
<accession>A0A5J4WL21</accession>
<name>A0A5J4WL21_9EUKA</name>
<reference evidence="1 2" key="1">
    <citation type="submission" date="2019-03" db="EMBL/GenBank/DDBJ databases">
        <title>Single cell metagenomics reveals metabolic interactions within the superorganism composed of flagellate Streblomastix strix and complex community of Bacteroidetes bacteria on its surface.</title>
        <authorList>
            <person name="Treitli S.C."/>
            <person name="Kolisko M."/>
            <person name="Husnik F."/>
            <person name="Keeling P."/>
            <person name="Hampl V."/>
        </authorList>
    </citation>
    <scope>NUCLEOTIDE SEQUENCE [LARGE SCALE GENOMIC DNA]</scope>
    <source>
        <strain evidence="1">ST1C</strain>
    </source>
</reference>
<comment type="caution">
    <text evidence="1">The sequence shown here is derived from an EMBL/GenBank/DDBJ whole genome shotgun (WGS) entry which is preliminary data.</text>
</comment>
<dbReference type="OrthoDB" id="6741597at2759"/>
<gene>
    <name evidence="1" type="ORF">EZS28_008726</name>
</gene>
<dbReference type="EMBL" id="SNRW01001602">
    <property type="protein sequence ID" value="KAA6395747.1"/>
    <property type="molecule type" value="Genomic_DNA"/>
</dbReference>
<evidence type="ECO:0000313" key="1">
    <source>
        <dbReference type="EMBL" id="KAA6395747.1"/>
    </source>
</evidence>
<sequence length="174" mass="19917">MFVVTGKPDKQELLLFNDTEQGVNAVKIGSEPGNFNAELFKELAPLCLFSYVEEWRKKFNSPNERAVLLLENCAIHVTDEYQKNLLHTIYLCQPSYQIRQDFHNVAIYSLLAQLKKIINRTRGAITKLTPESNEYNITDVYGKVTSLSTTKTAFKMAGFGLKRECRQIRCVCND</sequence>
<evidence type="ECO:0000313" key="2">
    <source>
        <dbReference type="Proteomes" id="UP000324800"/>
    </source>
</evidence>